<dbReference type="InterPro" id="IPR051681">
    <property type="entry name" value="Ser/Thr_Kinases-Pseudokinases"/>
</dbReference>
<proteinExistence type="predicted"/>
<feature type="compositionally biased region" description="Pro residues" evidence="2">
    <location>
        <begin position="542"/>
        <end position="556"/>
    </location>
</feature>
<feature type="compositionally biased region" description="Polar residues" evidence="2">
    <location>
        <begin position="601"/>
        <end position="613"/>
    </location>
</feature>
<dbReference type="PROSITE" id="PS50011">
    <property type="entry name" value="PROTEIN_KINASE_DOM"/>
    <property type="match status" value="1"/>
</dbReference>
<keyword evidence="4" id="KW-0418">Kinase</keyword>
<organism evidence="4 5">
    <name type="scientific">Geodia barretti</name>
    <name type="common">Barrett's horny sponge</name>
    <dbReference type="NCBI Taxonomy" id="519541"/>
    <lineage>
        <taxon>Eukaryota</taxon>
        <taxon>Metazoa</taxon>
        <taxon>Porifera</taxon>
        <taxon>Demospongiae</taxon>
        <taxon>Heteroscleromorpha</taxon>
        <taxon>Tetractinellida</taxon>
        <taxon>Astrophorina</taxon>
        <taxon>Geodiidae</taxon>
        <taxon>Geodia</taxon>
    </lineage>
</organism>
<feature type="compositionally biased region" description="Low complexity" evidence="2">
    <location>
        <begin position="1071"/>
        <end position="1080"/>
    </location>
</feature>
<dbReference type="InterPro" id="IPR011009">
    <property type="entry name" value="Kinase-like_dom_sf"/>
</dbReference>
<feature type="compositionally biased region" description="Basic and acidic residues" evidence="2">
    <location>
        <begin position="588"/>
        <end position="597"/>
    </location>
</feature>
<protein>
    <submittedName>
        <fullName evidence="4">Mitogen-activated protein kinase kinase kinase 12</fullName>
    </submittedName>
</protein>
<feature type="compositionally biased region" description="Polar residues" evidence="2">
    <location>
        <begin position="744"/>
        <end position="756"/>
    </location>
</feature>
<feature type="region of interest" description="Disordered" evidence="2">
    <location>
        <begin position="1061"/>
        <end position="1084"/>
    </location>
</feature>
<dbReference type="EMBL" id="CASHTH010003867">
    <property type="protein sequence ID" value="CAI8050445.1"/>
    <property type="molecule type" value="Genomic_DNA"/>
</dbReference>
<feature type="compositionally biased region" description="Polar residues" evidence="2">
    <location>
        <begin position="686"/>
        <end position="697"/>
    </location>
</feature>
<feature type="compositionally biased region" description="Low complexity" evidence="2">
    <location>
        <begin position="929"/>
        <end position="960"/>
    </location>
</feature>
<feature type="region of interest" description="Disordered" evidence="2">
    <location>
        <begin position="929"/>
        <end position="999"/>
    </location>
</feature>
<evidence type="ECO:0000313" key="5">
    <source>
        <dbReference type="Proteomes" id="UP001174909"/>
    </source>
</evidence>
<dbReference type="GO" id="GO:0004674">
    <property type="term" value="F:protein serine/threonine kinase activity"/>
    <property type="evidence" value="ECO:0007669"/>
    <property type="project" value="TreeGrafter"/>
</dbReference>
<evidence type="ECO:0000256" key="2">
    <source>
        <dbReference type="SAM" id="MobiDB-lite"/>
    </source>
</evidence>
<evidence type="ECO:0000313" key="4">
    <source>
        <dbReference type="EMBL" id="CAI8050445.1"/>
    </source>
</evidence>
<feature type="compositionally biased region" description="Low complexity" evidence="2">
    <location>
        <begin position="718"/>
        <end position="734"/>
    </location>
</feature>
<reference evidence="4" key="1">
    <citation type="submission" date="2023-03" db="EMBL/GenBank/DDBJ databases">
        <authorList>
            <person name="Steffen K."/>
            <person name="Cardenas P."/>
        </authorList>
    </citation>
    <scope>NUCLEOTIDE SEQUENCE</scope>
</reference>
<feature type="compositionally biased region" description="Basic and acidic residues" evidence="2">
    <location>
        <begin position="1014"/>
        <end position="1023"/>
    </location>
</feature>
<dbReference type="InterPro" id="IPR001245">
    <property type="entry name" value="Ser-Thr/Tyr_kinase_cat_dom"/>
</dbReference>
<dbReference type="PRINTS" id="PR00109">
    <property type="entry name" value="TYRKINASE"/>
</dbReference>
<gene>
    <name evidence="4" type="ORF">GBAR_LOCUS27710</name>
</gene>
<feature type="region of interest" description="Disordered" evidence="2">
    <location>
        <begin position="1012"/>
        <end position="1036"/>
    </location>
</feature>
<dbReference type="GO" id="GO:0005737">
    <property type="term" value="C:cytoplasm"/>
    <property type="evidence" value="ECO:0007669"/>
    <property type="project" value="TreeGrafter"/>
</dbReference>
<accession>A0AA35TLE4</accession>
<dbReference type="InterPro" id="IPR008271">
    <property type="entry name" value="Ser/Thr_kinase_AS"/>
</dbReference>
<keyword evidence="5" id="KW-1185">Reference proteome</keyword>
<dbReference type="Pfam" id="PF07714">
    <property type="entry name" value="PK_Tyr_Ser-Thr"/>
    <property type="match status" value="1"/>
</dbReference>
<feature type="region of interest" description="Disordered" evidence="2">
    <location>
        <begin position="513"/>
        <end position="817"/>
    </location>
</feature>
<feature type="compositionally biased region" description="Polar residues" evidence="2">
    <location>
        <begin position="808"/>
        <end position="817"/>
    </location>
</feature>
<feature type="compositionally biased region" description="Acidic residues" evidence="2">
    <location>
        <begin position="893"/>
        <end position="903"/>
    </location>
</feature>
<dbReference type="SMART" id="SM00220">
    <property type="entry name" value="S_TKc"/>
    <property type="match status" value="1"/>
</dbReference>
<dbReference type="PANTHER" id="PTHR44329:SF304">
    <property type="entry name" value="MITOGEN-ACTIVATED PROTEIN KINASE KINASE KINASE 13-LIKE ISOFORM X1"/>
    <property type="match status" value="1"/>
</dbReference>
<dbReference type="Proteomes" id="UP001174909">
    <property type="component" value="Unassembled WGS sequence"/>
</dbReference>
<dbReference type="PANTHER" id="PTHR44329">
    <property type="entry name" value="SERINE/THREONINE-PROTEIN KINASE TNNI3K-RELATED"/>
    <property type="match status" value="1"/>
</dbReference>
<dbReference type="SUPFAM" id="SSF56112">
    <property type="entry name" value="Protein kinase-like (PK-like)"/>
    <property type="match status" value="1"/>
</dbReference>
<feature type="region of interest" description="Disordered" evidence="2">
    <location>
        <begin position="863"/>
        <end position="913"/>
    </location>
</feature>
<dbReference type="GO" id="GO:0005524">
    <property type="term" value="F:ATP binding"/>
    <property type="evidence" value="ECO:0007669"/>
    <property type="project" value="InterPro"/>
</dbReference>
<evidence type="ECO:0000259" key="3">
    <source>
        <dbReference type="PROSITE" id="PS50011"/>
    </source>
</evidence>
<feature type="compositionally biased region" description="Acidic residues" evidence="2">
    <location>
        <begin position="83"/>
        <end position="103"/>
    </location>
</feature>
<keyword evidence="4" id="KW-0808">Transferase</keyword>
<feature type="compositionally biased region" description="Basic residues" evidence="2">
    <location>
        <begin position="575"/>
        <end position="587"/>
    </location>
</feature>
<sequence>MAAINVYSNVLERGDLSGIRGSSPFGGEAEERRSPVELQLSEVEEILEQNTAAVPELEPSQQQQQRQDGEGSSRTAWTASSDPNDETSAAEEEEREGEEEESSSDTMTESQEDVLSTETPPSERRRMSLAEGFWACLSPVVTTFWKGGREKVGQGTGSGEEIAFADIKQLEFVGSGAQGAVFSGEYRGEKVAVKKVKEKSYCKEICQLRKLSHSNIVQFRGVCTKPPCFCVVMEFCPQGNLYDYIRSTREILPPQVVCWARQIADGMLYLHSKKIIHRDLKSLNILVCDDHSVKISDFGTSRTIGDNSTRMTFTGTVAWMSPEMLRHEPCSEKVDVWSYAVLLWEMLTHEKPYNNVCTSAIIWGVGSNKLNLPIPSTCPSGLKILLEMCWQQKPKHRPLFRQILMHLDIAAGAFLAIPPETYLKTQVDWRAEIEVHLKKIRQEGLAPPQPDTQLVQQREEELKHAQDVRQMYQQKLRNANRLYRRLSTCKKEMDAKELQLLRREEKLHAMIHNMRRHDQPASRTVLESSDSTDDIDHTGRHLPPPPLSPLTPPPSTHLPTHDNNTVNFGTPPTSSRKKPHPRRKRRSTDRTSPDKDIQPLATHTHQPLDSKTNLPLVPRTLGAQFSPRDQKTTVKMVPTGLNLEGTNHTDGAQRSIEGGSKSDDSLEPPITPGGTLSPAVDELLRSLQQKASPSPSSTRDRTHRRTGSGGSANLLPQGRRSSSTTSTPGSGRHSGVLEMAGVRRTSSPSLSPSHWIRSNKQHQQHHQQQQTTPLLREHREKMMSSVPYSKLDSSDSNSDTETYREQDNSSYSGTSSVLNSGVLKTHRESQLLSSTHACGGQSTTTPTNHHQLPIIHLLPAPKTTLQPPPVYSPALSNESSCDITGTEGHDADSESDCGETESATEDHYPTTTATTNTETISHSFSLSLSPTFSSSVTPHPPSTSSDHYNTSPLSSSSLGSPVPPNFPSSVPLKFPSSSSPAGTPRLLSPPPLTLTDDREPDFTIITAMEEEGEIDTRSPRDEPTCTTSEEDVCESSITSQGQVAMLISQFEVGLNESMTASGKERDYTEAPVCEPVSSAEVEPESPRLEIPLHIRRKQQQHHQNLTRGSYSPVKVEQALSLLQDSGLGNSTTIVRHFFENIVSKGPPEEVGMNRTYNTTTELEDSGFQSPLAGAL</sequence>
<feature type="region of interest" description="Disordered" evidence="2">
    <location>
        <begin position="13"/>
        <end position="125"/>
    </location>
</feature>
<feature type="compositionally biased region" description="Low complexity" evidence="2">
    <location>
        <begin position="967"/>
        <end position="986"/>
    </location>
</feature>
<feature type="domain" description="Protein kinase" evidence="3">
    <location>
        <begin position="167"/>
        <end position="409"/>
    </location>
</feature>
<evidence type="ECO:0000256" key="1">
    <source>
        <dbReference type="SAM" id="Coils"/>
    </source>
</evidence>
<dbReference type="PROSITE" id="PS00108">
    <property type="entry name" value="PROTEIN_KINASE_ST"/>
    <property type="match status" value="1"/>
</dbReference>
<dbReference type="InterPro" id="IPR000719">
    <property type="entry name" value="Prot_kinase_dom"/>
</dbReference>
<feature type="compositionally biased region" description="Polar residues" evidence="2">
    <location>
        <begin position="874"/>
        <end position="883"/>
    </location>
</feature>
<comment type="caution">
    <text evidence="4">The sequence shown here is derived from an EMBL/GenBank/DDBJ whole genome shotgun (WGS) entry which is preliminary data.</text>
</comment>
<dbReference type="AlphaFoldDB" id="A0AA35TLE4"/>
<dbReference type="Gene3D" id="3.30.200.20">
    <property type="entry name" value="Phosphorylase Kinase, domain 1"/>
    <property type="match status" value="1"/>
</dbReference>
<feature type="coiled-coil region" evidence="1">
    <location>
        <begin position="455"/>
        <end position="482"/>
    </location>
</feature>
<dbReference type="Gene3D" id="1.10.510.10">
    <property type="entry name" value="Transferase(Phosphotransferase) domain 1"/>
    <property type="match status" value="1"/>
</dbReference>
<name>A0AA35TLE4_GEOBA</name>
<keyword evidence="1" id="KW-0175">Coiled coil</keyword>
<feature type="compositionally biased region" description="Polar residues" evidence="2">
    <location>
        <begin position="70"/>
        <end position="82"/>
    </location>
</feature>